<dbReference type="GO" id="GO:0008171">
    <property type="term" value="F:O-methyltransferase activity"/>
    <property type="evidence" value="ECO:0007669"/>
    <property type="project" value="InterPro"/>
</dbReference>
<dbReference type="PIRSF" id="PIRSF005739">
    <property type="entry name" value="O-mtase"/>
    <property type="match status" value="1"/>
</dbReference>
<reference evidence="7" key="1">
    <citation type="journal article" date="2022" name="Cell">
        <title>Repeat-based holocentromeres influence genome architecture and karyotype evolution.</title>
        <authorList>
            <person name="Hofstatter P.G."/>
            <person name="Thangavel G."/>
            <person name="Lux T."/>
            <person name="Neumann P."/>
            <person name="Vondrak T."/>
            <person name="Novak P."/>
            <person name="Zhang M."/>
            <person name="Costa L."/>
            <person name="Castellani M."/>
            <person name="Scott A."/>
            <person name="Toegelov H."/>
            <person name="Fuchs J."/>
            <person name="Mata-Sucre Y."/>
            <person name="Dias Y."/>
            <person name="Vanzela A.L.L."/>
            <person name="Huettel B."/>
            <person name="Almeida C.C.S."/>
            <person name="Simkova H."/>
            <person name="Souza G."/>
            <person name="Pedrosa-Harand A."/>
            <person name="Macas J."/>
            <person name="Mayer K.F.X."/>
            <person name="Houben A."/>
            <person name="Marques A."/>
        </authorList>
    </citation>
    <scope>NUCLEOTIDE SEQUENCE</scope>
    <source>
        <strain evidence="7">RhyBre1mFocal</strain>
    </source>
</reference>
<evidence type="ECO:0000259" key="6">
    <source>
        <dbReference type="Pfam" id="PF08100"/>
    </source>
</evidence>
<keyword evidence="1" id="KW-0489">Methyltransferase</keyword>
<feature type="domain" description="O-methyltransferase dimerisation" evidence="6">
    <location>
        <begin position="14"/>
        <end position="100"/>
    </location>
</feature>
<dbReference type="InterPro" id="IPR029063">
    <property type="entry name" value="SAM-dependent_MTases_sf"/>
</dbReference>
<organism evidence="7 8">
    <name type="scientific">Rhynchospora breviuscula</name>
    <dbReference type="NCBI Taxonomy" id="2022672"/>
    <lineage>
        <taxon>Eukaryota</taxon>
        <taxon>Viridiplantae</taxon>
        <taxon>Streptophyta</taxon>
        <taxon>Embryophyta</taxon>
        <taxon>Tracheophyta</taxon>
        <taxon>Spermatophyta</taxon>
        <taxon>Magnoliopsida</taxon>
        <taxon>Liliopsida</taxon>
        <taxon>Poales</taxon>
        <taxon>Cyperaceae</taxon>
        <taxon>Cyperoideae</taxon>
        <taxon>Rhynchosporeae</taxon>
        <taxon>Rhynchospora</taxon>
    </lineage>
</organism>
<proteinExistence type="predicted"/>
<sequence length="351" mass="38784">MESQNILNAQAELWNQTFSFVKSLTLKCAIELGIPNAIHSHGQPMTLSELHTALSLPACNKTNLLRLVRMLTHSGFLMVQNTGKNNEEVYDLTPISRLVINNSDSTSSLSSFVLGILQFTLVKPSFHLGDWLKQDKLEPFEMAFGCTFWELAGKLPDFNTLFNGAMTSDSSFLSQFIVKEHGNVFQGISSLVDVGGGCGSVATAIAKAFPKIECTVLDLPQVVGHLPSNGLVKFVSGDMFSNIPRADAIFLKWILHDWCDEDCIKILQRCKEAIPSKEDGGKVIIVDIVVGSDVGSINHQPQLLFDMMMMTLTKGKEREENEWSNLFKEAGFDSYKITASLGVRSIIEVYP</sequence>
<dbReference type="AlphaFoldDB" id="A0A9Q0C9G7"/>
<evidence type="ECO:0000256" key="2">
    <source>
        <dbReference type="ARBA" id="ARBA00022679"/>
    </source>
</evidence>
<dbReference type="PANTHER" id="PTHR11746">
    <property type="entry name" value="O-METHYLTRANSFERASE"/>
    <property type="match status" value="1"/>
</dbReference>
<dbReference type="InterPro" id="IPR001077">
    <property type="entry name" value="COMT_C"/>
</dbReference>
<dbReference type="GO" id="GO:0008757">
    <property type="term" value="F:S-adenosylmethionine-dependent methyltransferase activity"/>
    <property type="evidence" value="ECO:0007669"/>
    <property type="project" value="UniProtKB-ARBA"/>
</dbReference>
<gene>
    <name evidence="7" type="ORF">LUZ63_013917</name>
</gene>
<dbReference type="GO" id="GO:0046983">
    <property type="term" value="F:protein dimerization activity"/>
    <property type="evidence" value="ECO:0007669"/>
    <property type="project" value="InterPro"/>
</dbReference>
<evidence type="ECO:0000313" key="7">
    <source>
        <dbReference type="EMBL" id="KAJ1689762.1"/>
    </source>
</evidence>
<accession>A0A9Q0C9G7</accession>
<keyword evidence="3" id="KW-0949">S-adenosyl-L-methionine</keyword>
<evidence type="ECO:0000313" key="8">
    <source>
        <dbReference type="Proteomes" id="UP001151287"/>
    </source>
</evidence>
<dbReference type="CDD" id="cd02440">
    <property type="entry name" value="AdoMet_MTases"/>
    <property type="match status" value="1"/>
</dbReference>
<dbReference type="OrthoDB" id="603664at2759"/>
<dbReference type="InterPro" id="IPR036388">
    <property type="entry name" value="WH-like_DNA-bd_sf"/>
</dbReference>
<feature type="domain" description="O-methyltransferase C-terminal" evidence="5">
    <location>
        <begin position="127"/>
        <end position="332"/>
    </location>
</feature>
<evidence type="ECO:0008006" key="9">
    <source>
        <dbReference type="Google" id="ProtNLM"/>
    </source>
</evidence>
<protein>
    <recommendedName>
        <fullName evidence="9">O-methyltransferase</fullName>
    </recommendedName>
</protein>
<dbReference type="InterPro" id="IPR036390">
    <property type="entry name" value="WH_DNA-bd_sf"/>
</dbReference>
<dbReference type="PROSITE" id="PS51683">
    <property type="entry name" value="SAM_OMT_II"/>
    <property type="match status" value="1"/>
</dbReference>
<comment type="caution">
    <text evidence="7">The sequence shown here is derived from an EMBL/GenBank/DDBJ whole genome shotgun (WGS) entry which is preliminary data.</text>
</comment>
<keyword evidence="8" id="KW-1185">Reference proteome</keyword>
<keyword evidence="2" id="KW-0808">Transferase</keyword>
<evidence type="ECO:0000256" key="4">
    <source>
        <dbReference type="PIRSR" id="PIRSR005739-1"/>
    </source>
</evidence>
<dbReference type="InterPro" id="IPR016461">
    <property type="entry name" value="COMT-like"/>
</dbReference>
<dbReference type="Pfam" id="PF08100">
    <property type="entry name" value="Dimerisation"/>
    <property type="match status" value="1"/>
</dbReference>
<dbReference type="SUPFAM" id="SSF46785">
    <property type="entry name" value="Winged helix' DNA-binding domain"/>
    <property type="match status" value="1"/>
</dbReference>
<dbReference type="FunFam" id="1.10.10.10:FF:000213">
    <property type="entry name" value="Coniferyl alcohol 9-O-methyltransferase"/>
    <property type="match status" value="1"/>
</dbReference>
<dbReference type="Proteomes" id="UP001151287">
    <property type="component" value="Unassembled WGS sequence"/>
</dbReference>
<evidence type="ECO:0000259" key="5">
    <source>
        <dbReference type="Pfam" id="PF00891"/>
    </source>
</evidence>
<dbReference type="Gene3D" id="1.10.10.10">
    <property type="entry name" value="Winged helix-like DNA-binding domain superfamily/Winged helix DNA-binding domain"/>
    <property type="match status" value="1"/>
</dbReference>
<dbReference type="Pfam" id="PF00891">
    <property type="entry name" value="Methyltransf_2"/>
    <property type="match status" value="1"/>
</dbReference>
<dbReference type="SUPFAM" id="SSF53335">
    <property type="entry name" value="S-adenosyl-L-methionine-dependent methyltransferases"/>
    <property type="match status" value="1"/>
</dbReference>
<dbReference type="EMBL" id="JAMQYH010000004">
    <property type="protein sequence ID" value="KAJ1689762.1"/>
    <property type="molecule type" value="Genomic_DNA"/>
</dbReference>
<feature type="active site" description="Proton acceptor" evidence="4">
    <location>
        <position position="256"/>
    </location>
</feature>
<evidence type="ECO:0000256" key="1">
    <source>
        <dbReference type="ARBA" id="ARBA00022603"/>
    </source>
</evidence>
<dbReference type="GO" id="GO:0032259">
    <property type="term" value="P:methylation"/>
    <property type="evidence" value="ECO:0007669"/>
    <property type="project" value="UniProtKB-KW"/>
</dbReference>
<evidence type="ECO:0000256" key="3">
    <source>
        <dbReference type="ARBA" id="ARBA00022691"/>
    </source>
</evidence>
<dbReference type="InterPro" id="IPR012967">
    <property type="entry name" value="COMT_dimerisation"/>
</dbReference>
<dbReference type="FunFam" id="3.40.50.150:FF:000057">
    <property type="entry name" value="O-methyltransferase ZRP4"/>
    <property type="match status" value="1"/>
</dbReference>
<name>A0A9Q0C9G7_9POAL</name>
<dbReference type="Gene3D" id="3.40.50.150">
    <property type="entry name" value="Vaccinia Virus protein VP39"/>
    <property type="match status" value="1"/>
</dbReference>